<evidence type="ECO:0000313" key="2">
    <source>
        <dbReference type="EMBL" id="VDN15733.1"/>
    </source>
</evidence>
<evidence type="ECO:0000256" key="1">
    <source>
        <dbReference type="SAM" id="MobiDB-lite"/>
    </source>
</evidence>
<proteinExistence type="predicted"/>
<dbReference type="Proteomes" id="UP000281553">
    <property type="component" value="Unassembled WGS sequence"/>
</dbReference>
<sequence length="105" mass="11302">MASHSVATGSRLQSIVVAGLREALLDRFPAELKVSNSPLTGGVESLEAICRFTVGQQKTHKRPPFARQADHPEQDSVSVYCPPDAAAEGDALPIEEDFSDSELPR</sequence>
<feature type="compositionally biased region" description="Acidic residues" evidence="1">
    <location>
        <begin position="93"/>
        <end position="105"/>
    </location>
</feature>
<dbReference type="AlphaFoldDB" id="A0A3P7LXG6"/>
<name>A0A3P7LXG6_DIBLA</name>
<organism evidence="2 3">
    <name type="scientific">Dibothriocephalus latus</name>
    <name type="common">Fish tapeworm</name>
    <name type="synonym">Diphyllobothrium latum</name>
    <dbReference type="NCBI Taxonomy" id="60516"/>
    <lineage>
        <taxon>Eukaryota</taxon>
        <taxon>Metazoa</taxon>
        <taxon>Spiralia</taxon>
        <taxon>Lophotrochozoa</taxon>
        <taxon>Platyhelminthes</taxon>
        <taxon>Cestoda</taxon>
        <taxon>Eucestoda</taxon>
        <taxon>Diphyllobothriidea</taxon>
        <taxon>Diphyllobothriidae</taxon>
        <taxon>Dibothriocephalus</taxon>
    </lineage>
</organism>
<feature type="region of interest" description="Disordered" evidence="1">
    <location>
        <begin position="60"/>
        <end position="105"/>
    </location>
</feature>
<evidence type="ECO:0000313" key="3">
    <source>
        <dbReference type="Proteomes" id="UP000281553"/>
    </source>
</evidence>
<gene>
    <name evidence="2" type="ORF">DILT_LOCUS11564</name>
</gene>
<dbReference type="EMBL" id="UYRU01063442">
    <property type="protein sequence ID" value="VDN15733.1"/>
    <property type="molecule type" value="Genomic_DNA"/>
</dbReference>
<protein>
    <submittedName>
        <fullName evidence="2">Uncharacterized protein</fullName>
    </submittedName>
</protein>
<accession>A0A3P7LXG6</accession>
<keyword evidence="3" id="KW-1185">Reference proteome</keyword>
<reference evidence="2 3" key="1">
    <citation type="submission" date="2018-11" db="EMBL/GenBank/DDBJ databases">
        <authorList>
            <consortium name="Pathogen Informatics"/>
        </authorList>
    </citation>
    <scope>NUCLEOTIDE SEQUENCE [LARGE SCALE GENOMIC DNA]</scope>
</reference>